<dbReference type="EMBL" id="BPLR01010787">
    <property type="protein sequence ID" value="GIY41969.1"/>
    <property type="molecule type" value="Genomic_DNA"/>
</dbReference>
<feature type="region of interest" description="Disordered" evidence="1">
    <location>
        <begin position="1"/>
        <end position="36"/>
    </location>
</feature>
<evidence type="ECO:0000313" key="2">
    <source>
        <dbReference type="EMBL" id="GIY41969.1"/>
    </source>
</evidence>
<accession>A0AAV4T8C7</accession>
<protein>
    <submittedName>
        <fullName evidence="2">Uncharacterized protein</fullName>
    </submittedName>
</protein>
<keyword evidence="3" id="KW-1185">Reference proteome</keyword>
<proteinExistence type="predicted"/>
<dbReference type="AlphaFoldDB" id="A0AAV4T8C7"/>
<evidence type="ECO:0000313" key="3">
    <source>
        <dbReference type="Proteomes" id="UP001054945"/>
    </source>
</evidence>
<sequence length="84" mass="9402">MAEKHNDFKSQSLSSVQSLQSQPEQQPDQCGAQDANWNRMPRYQLLMNNHRLSVEWSVRLIAGGGFNPCSQPVDSLDLDPSSIS</sequence>
<dbReference type="Proteomes" id="UP001054945">
    <property type="component" value="Unassembled WGS sequence"/>
</dbReference>
<evidence type="ECO:0000256" key="1">
    <source>
        <dbReference type="SAM" id="MobiDB-lite"/>
    </source>
</evidence>
<name>A0AAV4T8C7_CAEEX</name>
<gene>
    <name evidence="2" type="ORF">CEXT_665761</name>
</gene>
<organism evidence="2 3">
    <name type="scientific">Caerostris extrusa</name>
    <name type="common">Bark spider</name>
    <name type="synonym">Caerostris bankana</name>
    <dbReference type="NCBI Taxonomy" id="172846"/>
    <lineage>
        <taxon>Eukaryota</taxon>
        <taxon>Metazoa</taxon>
        <taxon>Ecdysozoa</taxon>
        <taxon>Arthropoda</taxon>
        <taxon>Chelicerata</taxon>
        <taxon>Arachnida</taxon>
        <taxon>Araneae</taxon>
        <taxon>Araneomorphae</taxon>
        <taxon>Entelegynae</taxon>
        <taxon>Araneoidea</taxon>
        <taxon>Araneidae</taxon>
        <taxon>Caerostris</taxon>
    </lineage>
</organism>
<comment type="caution">
    <text evidence="2">The sequence shown here is derived from an EMBL/GenBank/DDBJ whole genome shotgun (WGS) entry which is preliminary data.</text>
</comment>
<reference evidence="2 3" key="1">
    <citation type="submission" date="2021-06" db="EMBL/GenBank/DDBJ databases">
        <title>Caerostris extrusa draft genome.</title>
        <authorList>
            <person name="Kono N."/>
            <person name="Arakawa K."/>
        </authorList>
    </citation>
    <scope>NUCLEOTIDE SEQUENCE [LARGE SCALE GENOMIC DNA]</scope>
</reference>
<feature type="compositionally biased region" description="Low complexity" evidence="1">
    <location>
        <begin position="10"/>
        <end position="27"/>
    </location>
</feature>